<keyword evidence="4" id="KW-1003">Cell membrane</keyword>
<gene>
    <name evidence="9" type="ORF">AFULGI_00020060</name>
</gene>
<dbReference type="Proteomes" id="UP000028501">
    <property type="component" value="Chromosome"/>
</dbReference>
<dbReference type="GO" id="GO:0005886">
    <property type="term" value="C:plasma membrane"/>
    <property type="evidence" value="ECO:0007669"/>
    <property type="project" value="UniProtKB-SubCell"/>
</dbReference>
<reference evidence="9 10" key="1">
    <citation type="submission" date="2013-07" db="EMBL/GenBank/DDBJ databases">
        <title>Genome of Archaeoglobus fulgidus.</title>
        <authorList>
            <person name="Fiebig A."/>
            <person name="Birkeland N.-K."/>
        </authorList>
    </citation>
    <scope>NUCLEOTIDE SEQUENCE [LARGE SCALE GENOMIC DNA]</scope>
    <source>
        <strain evidence="9 10">DSM 8774</strain>
    </source>
</reference>
<comment type="subcellular location">
    <subcellularLocation>
        <location evidence="1">Cell membrane</location>
        <topology evidence="1">Multi-pass membrane protein</topology>
    </subcellularLocation>
</comment>
<organism evidence="9 10">
    <name type="scientific">Archaeoglobus fulgidus DSM 8774</name>
    <dbReference type="NCBI Taxonomy" id="1344584"/>
    <lineage>
        <taxon>Archaea</taxon>
        <taxon>Methanobacteriati</taxon>
        <taxon>Methanobacteriota</taxon>
        <taxon>Archaeoglobi</taxon>
        <taxon>Archaeoglobales</taxon>
        <taxon>Archaeoglobaceae</taxon>
        <taxon>Archaeoglobus</taxon>
    </lineage>
</organism>
<keyword evidence="3" id="KW-0813">Transport</keyword>
<feature type="transmembrane region" description="Helical" evidence="8">
    <location>
        <begin position="124"/>
        <end position="142"/>
    </location>
</feature>
<accession>A0A075WFI3</accession>
<evidence type="ECO:0000256" key="6">
    <source>
        <dbReference type="ARBA" id="ARBA00022989"/>
    </source>
</evidence>
<dbReference type="KEGG" id="afg:AFULGI_00020060"/>
<feature type="transmembrane region" description="Helical" evidence="8">
    <location>
        <begin position="179"/>
        <end position="201"/>
    </location>
</feature>
<feature type="transmembrane region" description="Helical" evidence="8">
    <location>
        <begin position="6"/>
        <end position="27"/>
    </location>
</feature>
<dbReference type="PANTHER" id="PTHR34979">
    <property type="entry name" value="INNER MEMBRANE PROTEIN YGAZ"/>
    <property type="match status" value="1"/>
</dbReference>
<dbReference type="InterPro" id="IPR011606">
    <property type="entry name" value="Brnchd-chn_aa_trnsp_permease"/>
</dbReference>
<evidence type="ECO:0000256" key="7">
    <source>
        <dbReference type="ARBA" id="ARBA00023136"/>
    </source>
</evidence>
<dbReference type="EMBL" id="CP006577">
    <property type="protein sequence ID" value="AIG98756.1"/>
    <property type="molecule type" value="Genomic_DNA"/>
</dbReference>
<evidence type="ECO:0000256" key="8">
    <source>
        <dbReference type="SAM" id="Phobius"/>
    </source>
</evidence>
<comment type="similarity">
    <text evidence="2">Belongs to the AzlC family.</text>
</comment>
<evidence type="ECO:0000313" key="9">
    <source>
        <dbReference type="EMBL" id="AIG98756.1"/>
    </source>
</evidence>
<evidence type="ECO:0000256" key="2">
    <source>
        <dbReference type="ARBA" id="ARBA00010735"/>
    </source>
</evidence>
<dbReference type="HOGENOM" id="CLU_065777_3_1_2"/>
<dbReference type="Pfam" id="PF03591">
    <property type="entry name" value="AzlC"/>
    <property type="match status" value="1"/>
</dbReference>
<dbReference type="PANTHER" id="PTHR34979:SF1">
    <property type="entry name" value="INNER MEMBRANE PROTEIN YGAZ"/>
    <property type="match status" value="1"/>
</dbReference>
<evidence type="ECO:0000313" key="10">
    <source>
        <dbReference type="Proteomes" id="UP000028501"/>
    </source>
</evidence>
<evidence type="ECO:0000256" key="1">
    <source>
        <dbReference type="ARBA" id="ARBA00004651"/>
    </source>
</evidence>
<dbReference type="GO" id="GO:1903785">
    <property type="term" value="P:L-valine transmembrane transport"/>
    <property type="evidence" value="ECO:0007669"/>
    <property type="project" value="TreeGrafter"/>
</dbReference>
<feature type="transmembrane region" description="Helical" evidence="8">
    <location>
        <begin position="148"/>
        <end position="167"/>
    </location>
</feature>
<dbReference type="AlphaFoldDB" id="A0A075WFI3"/>
<evidence type="ECO:0000256" key="4">
    <source>
        <dbReference type="ARBA" id="ARBA00022475"/>
    </source>
</evidence>
<keyword evidence="7 8" id="KW-0472">Membrane</keyword>
<evidence type="ECO:0000256" key="5">
    <source>
        <dbReference type="ARBA" id="ARBA00022692"/>
    </source>
</evidence>
<dbReference type="GeneID" id="24795499"/>
<sequence length="211" mass="22496">MFRKGLVYSFPIVMAYIPVAFTFGVLARTLGFSEVEAMLASLLIFAGASQFALITLYSQSLLSAIFIPIFLNLRHIIYSSIIAQKLKLRFPHISAFGLTDEVFAVSVNSAENERFLLGLELGSYSAWVGGTALGVLAGSTLILDRDVYSALVFSISALFLVLLLPNLKGRHVRAAVSGGAVALAFHLLNLTSVGIIAAALAGPLLSGWDGE</sequence>
<protein>
    <submittedName>
        <fullName evidence="9">Putative branched-chain amino acid permease (Azaleucine resistance)</fullName>
    </submittedName>
</protein>
<evidence type="ECO:0000256" key="3">
    <source>
        <dbReference type="ARBA" id="ARBA00022448"/>
    </source>
</evidence>
<keyword evidence="5 8" id="KW-0812">Transmembrane</keyword>
<proteinExistence type="inferred from homology"/>
<keyword evidence="6 8" id="KW-1133">Transmembrane helix</keyword>
<dbReference type="RefSeq" id="WP_048064454.1">
    <property type="nucleotide sequence ID" value="NZ_CP006577.1"/>
</dbReference>
<name>A0A075WFI3_ARCFL</name>